<keyword evidence="4" id="KW-0132">Cell division</keyword>
<evidence type="ECO:0000256" key="2">
    <source>
        <dbReference type="SAM" id="Phobius"/>
    </source>
</evidence>
<gene>
    <name evidence="4" type="ORF">GCM10011383_19560</name>
</gene>
<keyword evidence="5" id="KW-1185">Reference proteome</keyword>
<dbReference type="Gene3D" id="3.30.70.1070">
    <property type="entry name" value="Sporulation related repeat"/>
    <property type="match status" value="1"/>
</dbReference>
<dbReference type="InterPro" id="IPR041268">
    <property type="entry name" value="HU-CCDC81_bac_2"/>
</dbReference>
<keyword evidence="2" id="KW-0472">Membrane</keyword>
<evidence type="ECO:0000259" key="3">
    <source>
        <dbReference type="PROSITE" id="PS51724"/>
    </source>
</evidence>
<sequence>MNLSEPIRTLLRDHDCVIIPDFGGLIAEYTPAQIHPVRHTLAPPTKRVAFNQALTRNDGLLVDAISRAANLTKDEAREQVHAAVQRMEEELAGNRRVELVGIGFLRRAIGQGIEFEYTGTQNLLPASYGLPELVSRPVRATDALLARERQAAAPRLAAGRSRRQTKMLKVAAAVVAVAMSLALGANYMFGLQPESTTTGASHKVQPVAAQPAPVAAPRIVARQQAALANDGWNDNAAVAETPSAPAEKPAVAEIAAPSAVSAPVAEPAKKVEKLVTPALPKQTAPKAKAKNLAPGWEKAEVSTVKEDANSTIKSATGRYYIIAGSYRSLAGAEKGRQALVRLGKPARVLLPQPGSRQYKLSVADFADRTSADRQAQILRPRLGSIWVFKY</sequence>
<comment type="caution">
    <text evidence="4">The sequence shown here is derived from an EMBL/GenBank/DDBJ whole genome shotgun (WGS) entry which is preliminary data.</text>
</comment>
<evidence type="ECO:0000313" key="5">
    <source>
        <dbReference type="Proteomes" id="UP000632273"/>
    </source>
</evidence>
<dbReference type="RefSeq" id="WP_188813585.1">
    <property type="nucleotide sequence ID" value="NZ_BMHT01000003.1"/>
</dbReference>
<organism evidence="4 5">
    <name type="scientific">Hymenobacter cavernae</name>
    <dbReference type="NCBI Taxonomy" id="2044852"/>
    <lineage>
        <taxon>Bacteria</taxon>
        <taxon>Pseudomonadati</taxon>
        <taxon>Bacteroidota</taxon>
        <taxon>Cytophagia</taxon>
        <taxon>Cytophagales</taxon>
        <taxon>Hymenobacteraceae</taxon>
        <taxon>Hymenobacter</taxon>
    </lineage>
</organism>
<dbReference type="PROSITE" id="PS51724">
    <property type="entry name" value="SPOR"/>
    <property type="match status" value="1"/>
</dbReference>
<evidence type="ECO:0000256" key="1">
    <source>
        <dbReference type="ARBA" id="ARBA00023125"/>
    </source>
</evidence>
<keyword evidence="2" id="KW-0812">Transmembrane</keyword>
<evidence type="ECO:0000313" key="4">
    <source>
        <dbReference type="EMBL" id="GGF08486.1"/>
    </source>
</evidence>
<feature type="domain" description="SPOR" evidence="3">
    <location>
        <begin position="313"/>
        <end position="390"/>
    </location>
</feature>
<keyword evidence="2" id="KW-1133">Transmembrane helix</keyword>
<dbReference type="InterPro" id="IPR040495">
    <property type="entry name" value="HU-CCDC81_bac_1"/>
</dbReference>
<dbReference type="InterPro" id="IPR010992">
    <property type="entry name" value="IHF-like_DNA-bd_dom_sf"/>
</dbReference>
<dbReference type="Pfam" id="PF18175">
    <property type="entry name" value="HU-CCDC81_bac_2"/>
    <property type="match status" value="1"/>
</dbReference>
<name>A0ABQ1U4V0_9BACT</name>
<protein>
    <submittedName>
        <fullName evidence="4">Cell division protein</fullName>
    </submittedName>
</protein>
<dbReference type="EMBL" id="BMHT01000003">
    <property type="protein sequence ID" value="GGF08486.1"/>
    <property type="molecule type" value="Genomic_DNA"/>
</dbReference>
<reference evidence="5" key="1">
    <citation type="journal article" date="2019" name="Int. J. Syst. Evol. Microbiol.">
        <title>The Global Catalogue of Microorganisms (GCM) 10K type strain sequencing project: providing services to taxonomists for standard genome sequencing and annotation.</title>
        <authorList>
            <consortium name="The Broad Institute Genomics Platform"/>
            <consortium name="The Broad Institute Genome Sequencing Center for Infectious Disease"/>
            <person name="Wu L."/>
            <person name="Ma J."/>
        </authorList>
    </citation>
    <scope>NUCLEOTIDE SEQUENCE [LARGE SCALE GENOMIC DNA]</scope>
    <source>
        <strain evidence="5">CGMCC 1.15197</strain>
    </source>
</reference>
<dbReference type="Pfam" id="PF05036">
    <property type="entry name" value="SPOR"/>
    <property type="match status" value="1"/>
</dbReference>
<dbReference type="Pfam" id="PF18174">
    <property type="entry name" value="HU-CCDC81_bac_1"/>
    <property type="match status" value="1"/>
</dbReference>
<dbReference type="SUPFAM" id="SSF47729">
    <property type="entry name" value="IHF-like DNA-binding proteins"/>
    <property type="match status" value="1"/>
</dbReference>
<proteinExistence type="predicted"/>
<dbReference type="InterPro" id="IPR036680">
    <property type="entry name" value="SPOR-like_sf"/>
</dbReference>
<dbReference type="GO" id="GO:0051301">
    <property type="term" value="P:cell division"/>
    <property type="evidence" value="ECO:0007669"/>
    <property type="project" value="UniProtKB-KW"/>
</dbReference>
<dbReference type="InterPro" id="IPR007730">
    <property type="entry name" value="SPOR-like_dom"/>
</dbReference>
<keyword evidence="1" id="KW-0238">DNA-binding</keyword>
<feature type="transmembrane region" description="Helical" evidence="2">
    <location>
        <begin position="170"/>
        <end position="189"/>
    </location>
</feature>
<dbReference type="Proteomes" id="UP000632273">
    <property type="component" value="Unassembled WGS sequence"/>
</dbReference>
<accession>A0ABQ1U4V0</accession>
<keyword evidence="4" id="KW-0131">Cell cycle</keyword>
<dbReference type="SUPFAM" id="SSF110997">
    <property type="entry name" value="Sporulation related repeat"/>
    <property type="match status" value="1"/>
</dbReference>